<sequence>MKIKEQTIKELETLSPSELITVYEMILSLKARDRKRESREGEPAYLRVRKALKQCKGSLSEDIKLQREDRI</sequence>
<dbReference type="AlphaFoldDB" id="A0A2C9CCY0"/>
<dbReference type="EMBL" id="LT934425">
    <property type="protein sequence ID" value="SOH03438.1"/>
    <property type="molecule type" value="Genomic_DNA"/>
</dbReference>
<evidence type="ECO:0000313" key="2">
    <source>
        <dbReference type="Proteomes" id="UP000221734"/>
    </source>
</evidence>
<protein>
    <submittedName>
        <fullName evidence="1">Putative antitoxin VapB3</fullName>
    </submittedName>
</protein>
<dbReference type="Proteomes" id="UP000221734">
    <property type="component" value="Chromosome Kuenenia_stuttgartiensis_MBR1"/>
</dbReference>
<reference evidence="2" key="1">
    <citation type="submission" date="2017-10" db="EMBL/GenBank/DDBJ databases">
        <authorList>
            <person name="Frank J."/>
        </authorList>
    </citation>
    <scope>NUCLEOTIDE SEQUENCE [LARGE SCALE GENOMIC DNA]</scope>
</reference>
<organism evidence="1 2">
    <name type="scientific">Kuenenia stuttgartiensis</name>
    <dbReference type="NCBI Taxonomy" id="174633"/>
    <lineage>
        <taxon>Bacteria</taxon>
        <taxon>Pseudomonadati</taxon>
        <taxon>Planctomycetota</taxon>
        <taxon>Candidatus Brocadiia</taxon>
        <taxon>Candidatus Brocadiales</taxon>
        <taxon>Candidatus Brocadiaceae</taxon>
        <taxon>Candidatus Kuenenia</taxon>
    </lineage>
</organism>
<evidence type="ECO:0000313" key="1">
    <source>
        <dbReference type="EMBL" id="SOH03438.1"/>
    </source>
</evidence>
<proteinExistence type="predicted"/>
<keyword evidence="2" id="KW-1185">Reference proteome</keyword>
<gene>
    <name evidence="1" type="ORF">KSMBR1_0927</name>
</gene>
<name>A0A2C9CCY0_KUEST</name>
<accession>A0A2C9CCY0</accession>
<dbReference type="RefSeq" id="WP_099324274.1">
    <property type="nucleotide sequence ID" value="NZ_LT934425.1"/>
</dbReference>
<dbReference type="KEGG" id="kst:KSMBR1_0927"/>